<protein>
    <submittedName>
        <fullName evidence="2">Uncharacterized protein</fullName>
    </submittedName>
</protein>
<reference evidence="2 3" key="1">
    <citation type="submission" date="2017-11" db="EMBL/GenBank/DDBJ databases">
        <title>Comparative genomics of Botrytis spp.</title>
        <authorList>
            <person name="Valero-Jimenez C.A."/>
            <person name="Tapia P."/>
            <person name="Veloso J."/>
            <person name="Silva-Moreno E."/>
            <person name="Staats M."/>
            <person name="Valdes J.H."/>
            <person name="Van Kan J.A.L."/>
        </authorList>
    </citation>
    <scope>NUCLEOTIDE SEQUENCE [LARGE SCALE GENOMIC DNA]</scope>
    <source>
        <strain evidence="2 3">MUCL2830</strain>
    </source>
</reference>
<accession>A0A4Y8D6M6</accession>
<evidence type="ECO:0000313" key="2">
    <source>
        <dbReference type="EMBL" id="TEY68299.1"/>
    </source>
</evidence>
<feature type="region of interest" description="Disordered" evidence="1">
    <location>
        <begin position="1"/>
        <end position="36"/>
    </location>
</feature>
<dbReference type="AlphaFoldDB" id="A0A4Y8D6M6"/>
<dbReference type="Proteomes" id="UP000297299">
    <property type="component" value="Unassembled WGS sequence"/>
</dbReference>
<evidence type="ECO:0000256" key="1">
    <source>
        <dbReference type="SAM" id="MobiDB-lite"/>
    </source>
</evidence>
<feature type="region of interest" description="Disordered" evidence="1">
    <location>
        <begin position="80"/>
        <end position="105"/>
    </location>
</feature>
<keyword evidence="3" id="KW-1185">Reference proteome</keyword>
<sequence>MPLAKDRRFENHCGTTPTLPTKRKPIPNPKATPWDRNRCHISYAKEAPRSPAVSSTIPMAKVDCVPNLRVQLVATGAVRRAKEMDKPPTNAYSREVAPGKVSLAR</sequence>
<dbReference type="EMBL" id="PHWZ01000121">
    <property type="protein sequence ID" value="TEY68299.1"/>
    <property type="molecule type" value="Genomic_DNA"/>
</dbReference>
<evidence type="ECO:0000313" key="3">
    <source>
        <dbReference type="Proteomes" id="UP000297299"/>
    </source>
</evidence>
<gene>
    <name evidence="2" type="ORF">BOTCAL_0121g00080</name>
</gene>
<organism evidence="2 3">
    <name type="scientific">Botryotinia calthae</name>
    <dbReference type="NCBI Taxonomy" id="38488"/>
    <lineage>
        <taxon>Eukaryota</taxon>
        <taxon>Fungi</taxon>
        <taxon>Dikarya</taxon>
        <taxon>Ascomycota</taxon>
        <taxon>Pezizomycotina</taxon>
        <taxon>Leotiomycetes</taxon>
        <taxon>Helotiales</taxon>
        <taxon>Sclerotiniaceae</taxon>
        <taxon>Botryotinia</taxon>
    </lineage>
</organism>
<comment type="caution">
    <text evidence="2">The sequence shown here is derived from an EMBL/GenBank/DDBJ whole genome shotgun (WGS) entry which is preliminary data.</text>
</comment>
<name>A0A4Y8D6M6_9HELO</name>
<feature type="compositionally biased region" description="Basic and acidic residues" evidence="1">
    <location>
        <begin position="1"/>
        <end position="11"/>
    </location>
</feature>
<proteinExistence type="predicted"/>